<evidence type="ECO:0008006" key="3">
    <source>
        <dbReference type="Google" id="ProtNLM"/>
    </source>
</evidence>
<dbReference type="Proteomes" id="UP000050509">
    <property type="component" value="Unassembled WGS sequence"/>
</dbReference>
<dbReference type="PANTHER" id="PTHR37489">
    <property type="entry name" value="DUF3500 DOMAIN-CONTAINING PROTEIN"/>
    <property type="match status" value="1"/>
</dbReference>
<comment type="caution">
    <text evidence="1">The sequence shown here is derived from an EMBL/GenBank/DDBJ whole genome shotgun (WGS) entry which is preliminary data.</text>
</comment>
<dbReference type="Pfam" id="PF12006">
    <property type="entry name" value="DUF3500"/>
    <property type="match status" value="1"/>
</dbReference>
<dbReference type="PANTHER" id="PTHR37489:SF1">
    <property type="entry name" value="DUF3500 DOMAIN-CONTAINING PROTEIN"/>
    <property type="match status" value="1"/>
</dbReference>
<protein>
    <recommendedName>
        <fullName evidence="3">DUF3500 domain-containing protein</fullName>
    </recommendedName>
</protein>
<proteinExistence type="predicted"/>
<sequence length="262" mass="27600">PQNAWLALMQATLSTEGYKRVLAEWAADDQLATESSGGGPGGGQLQYGRQYYWVAIIGTPSETDPWQWQWGGHHVTVNATIAGANLALTPSFIGVQPASYTDANGATVRPLGDIEDEAFALVNSLDATQQKAAILGTTYVDLVLGPGQDGKTIQAEGLPAAQMTADQQAALVKLIAHYTGLANDAAAATHLAEVTSTLDQTYLAWYGSTTQGEAAYFRVSGPAIVIEYSPQQMGGNAASHIHGIYRHPSNDYGASYTGVEIA</sequence>
<name>A0A0P9D0S6_9CHLR</name>
<organism evidence="1 2">
    <name type="scientific">Kouleothrix aurantiaca</name>
    <dbReference type="NCBI Taxonomy" id="186479"/>
    <lineage>
        <taxon>Bacteria</taxon>
        <taxon>Bacillati</taxon>
        <taxon>Chloroflexota</taxon>
        <taxon>Chloroflexia</taxon>
        <taxon>Chloroflexales</taxon>
        <taxon>Roseiflexineae</taxon>
        <taxon>Roseiflexaceae</taxon>
        <taxon>Kouleothrix</taxon>
    </lineage>
</organism>
<feature type="non-terminal residue" evidence="1">
    <location>
        <position position="1"/>
    </location>
</feature>
<accession>A0A0P9D0S6</accession>
<dbReference type="PATRIC" id="fig|186479.3.peg.10491"/>
<evidence type="ECO:0000313" key="2">
    <source>
        <dbReference type="Proteomes" id="UP000050509"/>
    </source>
</evidence>
<gene>
    <name evidence="1" type="ORF">SE17_20370</name>
</gene>
<dbReference type="AlphaFoldDB" id="A0A0P9D0S6"/>
<dbReference type="InterPro" id="IPR021889">
    <property type="entry name" value="DUF3500"/>
</dbReference>
<evidence type="ECO:0000313" key="1">
    <source>
        <dbReference type="EMBL" id="KPV51582.1"/>
    </source>
</evidence>
<keyword evidence="2" id="KW-1185">Reference proteome</keyword>
<dbReference type="EMBL" id="LJCR01000855">
    <property type="protein sequence ID" value="KPV51582.1"/>
    <property type="molecule type" value="Genomic_DNA"/>
</dbReference>
<reference evidence="1 2" key="1">
    <citation type="submission" date="2015-09" db="EMBL/GenBank/DDBJ databases">
        <title>Draft genome sequence of Kouleothrix aurantiaca JCM 19913.</title>
        <authorList>
            <person name="Hemp J."/>
        </authorList>
    </citation>
    <scope>NUCLEOTIDE SEQUENCE [LARGE SCALE GENOMIC DNA]</scope>
    <source>
        <strain evidence="1 2">COM-B</strain>
    </source>
</reference>